<proteinExistence type="predicted"/>
<dbReference type="OrthoDB" id="4427992at2"/>
<keyword evidence="2" id="KW-0472">Membrane</keyword>
<feature type="region of interest" description="Disordered" evidence="1">
    <location>
        <begin position="103"/>
        <end position="122"/>
    </location>
</feature>
<dbReference type="Pfam" id="PF03334">
    <property type="entry name" value="PhaG_MnhG_YufB"/>
    <property type="match status" value="1"/>
</dbReference>
<evidence type="ECO:0000313" key="4">
    <source>
        <dbReference type="Proteomes" id="UP000470384"/>
    </source>
</evidence>
<organism evidence="3 4">
    <name type="scientific">Pyruvatibacter mobilis</name>
    <dbReference type="NCBI Taxonomy" id="1712261"/>
    <lineage>
        <taxon>Bacteria</taxon>
        <taxon>Pseudomonadati</taxon>
        <taxon>Pseudomonadota</taxon>
        <taxon>Alphaproteobacteria</taxon>
        <taxon>Hyphomicrobiales</taxon>
        <taxon>Parvibaculaceae</taxon>
        <taxon>Pyruvatibacter</taxon>
    </lineage>
</organism>
<keyword evidence="2" id="KW-1133">Transmembrane helix</keyword>
<evidence type="ECO:0000256" key="1">
    <source>
        <dbReference type="SAM" id="MobiDB-lite"/>
    </source>
</evidence>
<accession>A0A845QB60</accession>
<keyword evidence="4" id="KW-1185">Reference proteome</keyword>
<dbReference type="PANTHER" id="PTHR34703:SF1">
    <property type="entry name" value="ANTIPORTER SUBUNIT MNHG2-RELATED"/>
    <property type="match status" value="1"/>
</dbReference>
<comment type="caution">
    <text evidence="3">The sequence shown here is derived from an EMBL/GenBank/DDBJ whole genome shotgun (WGS) entry which is preliminary data.</text>
</comment>
<feature type="transmembrane region" description="Helical" evidence="2">
    <location>
        <begin position="12"/>
        <end position="31"/>
    </location>
</feature>
<evidence type="ECO:0000313" key="3">
    <source>
        <dbReference type="EMBL" id="NBG95895.1"/>
    </source>
</evidence>
<keyword evidence="2" id="KW-0812">Transmembrane</keyword>
<dbReference type="AlphaFoldDB" id="A0A845QB60"/>
<evidence type="ECO:0000256" key="2">
    <source>
        <dbReference type="SAM" id="Phobius"/>
    </source>
</evidence>
<dbReference type="InterPro" id="IPR005133">
    <property type="entry name" value="PhaG_MnhG_YufB"/>
</dbReference>
<feature type="transmembrane region" description="Helical" evidence="2">
    <location>
        <begin position="51"/>
        <end position="78"/>
    </location>
</feature>
<gene>
    <name evidence="3" type="ORF">GTQ45_09130</name>
</gene>
<reference evidence="3 4" key="1">
    <citation type="journal article" date="2016" name="Int. J. Syst. Evol. Microbiol.">
        <title>Pyruvatibacter mobilis gen. nov., sp. nov., a marine bacterium from the culture broth of Picochlorum sp. 122.</title>
        <authorList>
            <person name="Wang G."/>
            <person name="Tang M."/>
            <person name="Wu H."/>
            <person name="Dai S."/>
            <person name="Li T."/>
            <person name="Chen C."/>
            <person name="He H."/>
            <person name="Fan J."/>
            <person name="Xiang W."/>
            <person name="Li X."/>
        </authorList>
    </citation>
    <scope>NUCLEOTIDE SEQUENCE [LARGE SCALE GENOMIC DNA]</scope>
    <source>
        <strain evidence="3 4">GYP-11</strain>
    </source>
</reference>
<dbReference type="PANTHER" id="PTHR34703">
    <property type="entry name" value="ANTIPORTER SUBUNIT MNHG2-RELATED"/>
    <property type="match status" value="1"/>
</dbReference>
<dbReference type="Proteomes" id="UP000470384">
    <property type="component" value="Unassembled WGS sequence"/>
</dbReference>
<dbReference type="EMBL" id="WXYQ01000006">
    <property type="protein sequence ID" value="NBG95895.1"/>
    <property type="molecule type" value="Genomic_DNA"/>
</dbReference>
<protein>
    <submittedName>
        <fullName evidence="3">Cation:proton antiporter</fullName>
    </submittedName>
</protein>
<dbReference type="GO" id="GO:0015385">
    <property type="term" value="F:sodium:proton antiporter activity"/>
    <property type="evidence" value="ECO:0007669"/>
    <property type="project" value="TreeGrafter"/>
</dbReference>
<dbReference type="NCBIfam" id="TIGR01300">
    <property type="entry name" value="CPA3_mnhG_phaG"/>
    <property type="match status" value="1"/>
</dbReference>
<sequence length="122" mass="12831">MIDIVLDIASGLLLAAGCFFVLIGAIGVLRLPDFYTRMHAAGVTDTLGAELILLAMILQAGFSLVTVKLVAILFFLFFTSPTSTHAVANAAWTAGLRPLLGKRLEKGEGGGPVSDDAQEVTR</sequence>
<name>A0A845QB60_9HYPH</name>